<accession>A0A644V7S9</accession>
<reference evidence="1" key="1">
    <citation type="submission" date="2019-08" db="EMBL/GenBank/DDBJ databases">
        <authorList>
            <person name="Kucharzyk K."/>
            <person name="Murdoch R.W."/>
            <person name="Higgins S."/>
            <person name="Loffler F."/>
        </authorList>
    </citation>
    <scope>NUCLEOTIDE SEQUENCE</scope>
</reference>
<dbReference type="AlphaFoldDB" id="A0A644V7S9"/>
<gene>
    <name evidence="1" type="ORF">SDC9_33380</name>
</gene>
<sequence>MAITFVHSWLSNSCIRTFLHSCIRGFQIRAFEHSYIRVPIAIGIVASDSRFSLVELPAQAAGQATEFRKGSGIQPIQCRALFAPALGYDQHGIDQDFEIHSQGHIFDIEDIEFQAFYHLIHIFGIAIFYLAP</sequence>
<name>A0A644V7S9_9ZZZZ</name>
<dbReference type="EMBL" id="VSSQ01000238">
    <property type="protein sequence ID" value="MPL87380.1"/>
    <property type="molecule type" value="Genomic_DNA"/>
</dbReference>
<evidence type="ECO:0000313" key="1">
    <source>
        <dbReference type="EMBL" id="MPL87380.1"/>
    </source>
</evidence>
<comment type="caution">
    <text evidence="1">The sequence shown here is derived from an EMBL/GenBank/DDBJ whole genome shotgun (WGS) entry which is preliminary data.</text>
</comment>
<protein>
    <submittedName>
        <fullName evidence="1">Uncharacterized protein</fullName>
    </submittedName>
</protein>
<proteinExistence type="predicted"/>
<organism evidence="1">
    <name type="scientific">bioreactor metagenome</name>
    <dbReference type="NCBI Taxonomy" id="1076179"/>
    <lineage>
        <taxon>unclassified sequences</taxon>
        <taxon>metagenomes</taxon>
        <taxon>ecological metagenomes</taxon>
    </lineage>
</organism>